<sequence length="626" mass="67567">MMAAKRSRDGDEGGSPPYVKRSRPGDAPGEATLRRVGVDGGLAAPPRPPAAGTRQFDGLAAVPPRAVSSLVPPLHRVIPMGAARAPRSGGAPAARGIAEFRASPAAPGARAMETSGASGGGKPPRAAAPPVPRGPPVGRRTIPKHHGFGSWESLPMAAGFSYEKQLGSGAYGTVVQLQWMATKRSFAVKRMGVQTDQPRKDKVVLLRAWRELVIMRALRGRPHILPLETAAAAPEDDFSDVYLLSPAALQDLHRYENASHWQVPRGPGAPPRLAWGVGHLRYWLVQILLGIRSLVEAQIVHRDIKPSNILLLKTDGTVKLVLCDFGLARTMNAVIDAKDGLKSDDTSDKLTSNVATTYYRAPELLFNVGGLYDDKVDMWSAGCVFAELLLLLRHDDAPGPLAYEDFAAEPQAAMAKRKADELERRRNLTLFQGTGKAEEREEGTKKARLEQLVAIVSKLGWDRSSLAGRDVTDTARDTLQELPAHVDDPGALEKRVSLLRDEKERTDALDLLRKMLAFYPQDRISVQDALKHPFLAPIMRFSDVARDLKRATAELSAPMHPRVHKARDHNTTMPELRGLFLHEVKEVVRARAARRTAPPAGSSAAANGDSGASAHVVANGGAGGSS</sequence>
<feature type="domain" description="Protein kinase" evidence="5">
    <location>
        <begin position="160"/>
        <end position="535"/>
    </location>
</feature>
<keyword evidence="2 3" id="KW-0067">ATP-binding</keyword>
<dbReference type="InterPro" id="IPR008271">
    <property type="entry name" value="Ser/Thr_kinase_AS"/>
</dbReference>
<name>A0A7S1CHA3_9STRA</name>
<feature type="region of interest" description="Disordered" evidence="4">
    <location>
        <begin position="593"/>
        <end position="626"/>
    </location>
</feature>
<organism evidence="6">
    <name type="scientific">Bicosoecida sp. CB-2014</name>
    <dbReference type="NCBI Taxonomy" id="1486930"/>
    <lineage>
        <taxon>Eukaryota</taxon>
        <taxon>Sar</taxon>
        <taxon>Stramenopiles</taxon>
        <taxon>Bigyra</taxon>
        <taxon>Opalozoa</taxon>
        <taxon>Bicosoecida</taxon>
    </lineage>
</organism>
<evidence type="ECO:0000313" key="6">
    <source>
        <dbReference type="EMBL" id="CAD8919236.1"/>
    </source>
</evidence>
<evidence type="ECO:0000256" key="4">
    <source>
        <dbReference type="SAM" id="MobiDB-lite"/>
    </source>
</evidence>
<keyword evidence="1 3" id="KW-0547">Nucleotide-binding</keyword>
<feature type="compositionally biased region" description="Low complexity" evidence="4">
    <location>
        <begin position="595"/>
        <end position="614"/>
    </location>
</feature>
<feature type="binding site" evidence="3">
    <location>
        <position position="189"/>
    </location>
    <ligand>
        <name>ATP</name>
        <dbReference type="ChEBI" id="CHEBI:30616"/>
    </ligand>
</feature>
<evidence type="ECO:0000259" key="5">
    <source>
        <dbReference type="PROSITE" id="PS50011"/>
    </source>
</evidence>
<dbReference type="EMBL" id="HBFS01018565">
    <property type="protein sequence ID" value="CAD8919236.1"/>
    <property type="molecule type" value="Transcribed_RNA"/>
</dbReference>
<dbReference type="PANTHER" id="PTHR24055">
    <property type="entry name" value="MITOGEN-ACTIVATED PROTEIN KINASE"/>
    <property type="match status" value="1"/>
</dbReference>
<feature type="region of interest" description="Disordered" evidence="4">
    <location>
        <begin position="1"/>
        <end position="55"/>
    </location>
</feature>
<dbReference type="Gene3D" id="1.10.510.10">
    <property type="entry name" value="Transferase(Phosphotransferase) domain 1"/>
    <property type="match status" value="1"/>
</dbReference>
<dbReference type="InterPro" id="IPR050117">
    <property type="entry name" value="MAPK"/>
</dbReference>
<proteinExistence type="predicted"/>
<protein>
    <recommendedName>
        <fullName evidence="5">Protein kinase domain-containing protein</fullName>
    </recommendedName>
</protein>
<dbReference type="PROSITE" id="PS50011">
    <property type="entry name" value="PROTEIN_KINASE_DOM"/>
    <property type="match status" value="1"/>
</dbReference>
<dbReference type="InterPro" id="IPR000719">
    <property type="entry name" value="Prot_kinase_dom"/>
</dbReference>
<gene>
    <name evidence="6" type="ORF">BSP0115_LOCUS12498</name>
</gene>
<dbReference type="GO" id="GO:0004672">
    <property type="term" value="F:protein kinase activity"/>
    <property type="evidence" value="ECO:0007669"/>
    <property type="project" value="InterPro"/>
</dbReference>
<evidence type="ECO:0000256" key="1">
    <source>
        <dbReference type="ARBA" id="ARBA00022741"/>
    </source>
</evidence>
<feature type="region of interest" description="Disordered" evidence="4">
    <location>
        <begin position="101"/>
        <end position="136"/>
    </location>
</feature>
<feature type="compositionally biased region" description="Pro residues" evidence="4">
    <location>
        <begin position="126"/>
        <end position="135"/>
    </location>
</feature>
<feature type="compositionally biased region" description="Basic and acidic residues" evidence="4">
    <location>
        <begin position="1"/>
        <end position="11"/>
    </location>
</feature>
<evidence type="ECO:0000256" key="2">
    <source>
        <dbReference type="ARBA" id="ARBA00022840"/>
    </source>
</evidence>
<reference evidence="6" key="1">
    <citation type="submission" date="2021-01" db="EMBL/GenBank/DDBJ databases">
        <authorList>
            <person name="Corre E."/>
            <person name="Pelletier E."/>
            <person name="Niang G."/>
            <person name="Scheremetjew M."/>
            <person name="Finn R."/>
            <person name="Kale V."/>
            <person name="Holt S."/>
            <person name="Cochrane G."/>
            <person name="Meng A."/>
            <person name="Brown T."/>
            <person name="Cohen L."/>
        </authorList>
    </citation>
    <scope>NUCLEOTIDE SEQUENCE</scope>
    <source>
        <strain evidence="6">Ms1</strain>
    </source>
</reference>
<dbReference type="AlphaFoldDB" id="A0A7S1CHA3"/>
<dbReference type="GO" id="GO:0005524">
    <property type="term" value="F:ATP binding"/>
    <property type="evidence" value="ECO:0007669"/>
    <property type="project" value="UniProtKB-UniRule"/>
</dbReference>
<dbReference type="Pfam" id="PF00069">
    <property type="entry name" value="Pkinase"/>
    <property type="match status" value="1"/>
</dbReference>
<dbReference type="InterPro" id="IPR017441">
    <property type="entry name" value="Protein_kinase_ATP_BS"/>
</dbReference>
<dbReference type="SUPFAM" id="SSF56112">
    <property type="entry name" value="Protein kinase-like (PK-like)"/>
    <property type="match status" value="1"/>
</dbReference>
<dbReference type="SMART" id="SM00220">
    <property type="entry name" value="S_TKc"/>
    <property type="match status" value="1"/>
</dbReference>
<dbReference type="InterPro" id="IPR011009">
    <property type="entry name" value="Kinase-like_dom_sf"/>
</dbReference>
<evidence type="ECO:0000256" key="3">
    <source>
        <dbReference type="PROSITE-ProRule" id="PRU10141"/>
    </source>
</evidence>
<accession>A0A7S1CHA3</accession>
<dbReference type="PROSITE" id="PS00108">
    <property type="entry name" value="PROTEIN_KINASE_ST"/>
    <property type="match status" value="1"/>
</dbReference>
<dbReference type="Gene3D" id="3.30.200.20">
    <property type="entry name" value="Phosphorylase Kinase, domain 1"/>
    <property type="match status" value="1"/>
</dbReference>
<dbReference type="PROSITE" id="PS00107">
    <property type="entry name" value="PROTEIN_KINASE_ATP"/>
    <property type="match status" value="1"/>
</dbReference>